<evidence type="ECO:0000313" key="2">
    <source>
        <dbReference type="Proteomes" id="UP001145114"/>
    </source>
</evidence>
<keyword evidence="2" id="KW-1185">Reference proteome</keyword>
<protein>
    <submittedName>
        <fullName evidence="1">Uncharacterized protein</fullName>
    </submittedName>
</protein>
<accession>A0ACC1HG50</accession>
<organism evidence="1 2">
    <name type="scientific">Spiromyces aspiralis</name>
    <dbReference type="NCBI Taxonomy" id="68401"/>
    <lineage>
        <taxon>Eukaryota</taxon>
        <taxon>Fungi</taxon>
        <taxon>Fungi incertae sedis</taxon>
        <taxon>Zoopagomycota</taxon>
        <taxon>Kickxellomycotina</taxon>
        <taxon>Kickxellomycetes</taxon>
        <taxon>Kickxellales</taxon>
        <taxon>Kickxellaceae</taxon>
        <taxon>Spiromyces</taxon>
    </lineage>
</organism>
<sequence length="199" mass="22722">MTLDIDSIILDPAYHELFSIIKGFRNGIVYGTKIRFPHALVMTFLFRSGSLKDKFKAIFQATKMHARNLAFYVTVYKSMLWLQSVLFTGGKKQDWQAFIAGCIGGYLVFGENNSVNNQIILYLFSRVATGLAKATVKHYDIKTPDSSFAVFAALCWGLVMVTFRKDRSVLQSSLQASMQYLYNDSDHWTSLKTLLWRNE</sequence>
<comment type="caution">
    <text evidence="1">The sequence shown here is derived from an EMBL/GenBank/DDBJ whole genome shotgun (WGS) entry which is preliminary data.</text>
</comment>
<reference evidence="1" key="1">
    <citation type="submission" date="2022-06" db="EMBL/GenBank/DDBJ databases">
        <title>Phylogenomic reconstructions and comparative analyses of Kickxellomycotina fungi.</title>
        <authorList>
            <person name="Reynolds N.K."/>
            <person name="Stajich J.E."/>
            <person name="Barry K."/>
            <person name="Grigoriev I.V."/>
            <person name="Crous P."/>
            <person name="Smith M.E."/>
        </authorList>
    </citation>
    <scope>NUCLEOTIDE SEQUENCE</scope>
    <source>
        <strain evidence="1">RSA 2271</strain>
    </source>
</reference>
<dbReference type="EMBL" id="JAMZIH010006290">
    <property type="protein sequence ID" value="KAJ1674078.1"/>
    <property type="molecule type" value="Genomic_DNA"/>
</dbReference>
<name>A0ACC1HG50_9FUNG</name>
<gene>
    <name evidence="1" type="ORF">EV182_004006</name>
</gene>
<evidence type="ECO:0000313" key="1">
    <source>
        <dbReference type="EMBL" id="KAJ1674078.1"/>
    </source>
</evidence>
<dbReference type="Proteomes" id="UP001145114">
    <property type="component" value="Unassembled WGS sequence"/>
</dbReference>
<proteinExistence type="predicted"/>